<comment type="subcellular location">
    <subcellularLocation>
        <location evidence="1">Secreted</location>
    </subcellularLocation>
</comment>
<dbReference type="SMR" id="A0A1I8NFN3"/>
<dbReference type="InterPro" id="IPR002502">
    <property type="entry name" value="Amidase_domain"/>
</dbReference>
<keyword evidence="6 8" id="KW-0391">Immunity</keyword>
<sequence>MRKFSIALSGILLLFYITPSLSRASNDSQPSSNCPRIKLKRQWGGKPSSIINYRPVPVKYVIIHHTVTKECFKFLECAEILQNMQHHHLNTLDFDDIGYNFLIGNDGVIYEGTGWYVRGAHTYGYNQNGTGIAFIGNFMEKLPNRKALKAAKELLACGVATGALDPNYDLLAATQVSSTKSPGLTLYNEIQEWPHWSPNASNKK</sequence>
<evidence type="ECO:0000259" key="12">
    <source>
        <dbReference type="SMART" id="SM00701"/>
    </source>
</evidence>
<dbReference type="GO" id="GO:0009253">
    <property type="term" value="P:peptidoglycan catabolic process"/>
    <property type="evidence" value="ECO:0007669"/>
    <property type="project" value="InterPro"/>
</dbReference>
<dbReference type="PIRSF" id="PIRSF037945">
    <property type="entry name" value="PGRPs"/>
    <property type="match status" value="1"/>
</dbReference>
<dbReference type="PANTHER" id="PTHR11022">
    <property type="entry name" value="PEPTIDOGLYCAN RECOGNITION PROTEIN"/>
    <property type="match status" value="1"/>
</dbReference>
<evidence type="ECO:0000256" key="9">
    <source>
        <dbReference type="PIRSR" id="PIRSR037945-1"/>
    </source>
</evidence>
<dbReference type="GeneID" id="101890896"/>
<dbReference type="STRING" id="7370.A0A1I8NFN3"/>
<comment type="similarity">
    <text evidence="2 8">Belongs to the N-acetylmuramoyl-L-alanine amidase 2 family.</text>
</comment>
<dbReference type="GO" id="GO:0005576">
    <property type="term" value="C:extracellular region"/>
    <property type="evidence" value="ECO:0007669"/>
    <property type="project" value="UniProtKB-SubCell"/>
</dbReference>
<evidence type="ECO:0000313" key="14">
    <source>
        <dbReference type="Proteomes" id="UP001652621"/>
    </source>
</evidence>
<dbReference type="KEGG" id="mde:101890896"/>
<dbReference type="Pfam" id="PF01510">
    <property type="entry name" value="Amidase_2"/>
    <property type="match status" value="1"/>
</dbReference>
<dbReference type="VEuPathDB" id="VectorBase:MDOA014683"/>
<feature type="disulfide bond" evidence="9">
    <location>
        <begin position="34"/>
        <end position="157"/>
    </location>
</feature>
<dbReference type="InterPro" id="IPR036505">
    <property type="entry name" value="Amidase/PGRP_sf"/>
</dbReference>
<feature type="chain" id="PRO_5044561715" description="Peptidoglycan-recognition protein" evidence="10">
    <location>
        <begin position="25"/>
        <end position="204"/>
    </location>
</feature>
<dbReference type="Proteomes" id="UP001652621">
    <property type="component" value="Unplaced"/>
</dbReference>
<evidence type="ECO:0000256" key="6">
    <source>
        <dbReference type="ARBA" id="ARBA00022859"/>
    </source>
</evidence>
<evidence type="ECO:0000256" key="3">
    <source>
        <dbReference type="ARBA" id="ARBA00022525"/>
    </source>
</evidence>
<dbReference type="GO" id="GO:0008745">
    <property type="term" value="F:N-acetylmuramoyl-L-alanine amidase activity"/>
    <property type="evidence" value="ECO:0007669"/>
    <property type="project" value="InterPro"/>
</dbReference>
<keyword evidence="7 9" id="KW-1015">Disulfide bond</keyword>
<evidence type="ECO:0000256" key="2">
    <source>
        <dbReference type="ARBA" id="ARBA00007553"/>
    </source>
</evidence>
<keyword evidence="4 8" id="KW-0399">Innate immunity</keyword>
<dbReference type="InterPro" id="IPR006619">
    <property type="entry name" value="PGRP_domain_met/bac"/>
</dbReference>
<evidence type="ECO:0000256" key="1">
    <source>
        <dbReference type="ARBA" id="ARBA00004613"/>
    </source>
</evidence>
<dbReference type="RefSeq" id="XP_005187038.1">
    <property type="nucleotide sequence ID" value="XM_005186981.3"/>
</dbReference>
<dbReference type="SUPFAM" id="SSF55846">
    <property type="entry name" value="N-acetylmuramoyl-L-alanine amidase-like"/>
    <property type="match status" value="1"/>
</dbReference>
<dbReference type="GO" id="GO:0008270">
    <property type="term" value="F:zinc ion binding"/>
    <property type="evidence" value="ECO:0007669"/>
    <property type="project" value="InterPro"/>
</dbReference>
<evidence type="ECO:0000256" key="10">
    <source>
        <dbReference type="SAM" id="SignalP"/>
    </source>
</evidence>
<keyword evidence="3" id="KW-0964">Secreted</keyword>
<dbReference type="InterPro" id="IPR017331">
    <property type="entry name" value="Peptidoglycan_recognition"/>
</dbReference>
<dbReference type="OrthoDB" id="10001926at2759"/>
<gene>
    <name evidence="13" type="primary">101890896</name>
    <name evidence="15" type="synonym">LOC101890896</name>
</gene>
<dbReference type="PANTHER" id="PTHR11022:SF74">
    <property type="entry name" value="PEPTIDOGLYCAN-RECOGNITION PROTEIN SA"/>
    <property type="match status" value="1"/>
</dbReference>
<organism evidence="13">
    <name type="scientific">Musca domestica</name>
    <name type="common">House fly</name>
    <dbReference type="NCBI Taxonomy" id="7370"/>
    <lineage>
        <taxon>Eukaryota</taxon>
        <taxon>Metazoa</taxon>
        <taxon>Ecdysozoa</taxon>
        <taxon>Arthropoda</taxon>
        <taxon>Hexapoda</taxon>
        <taxon>Insecta</taxon>
        <taxon>Pterygota</taxon>
        <taxon>Neoptera</taxon>
        <taxon>Endopterygota</taxon>
        <taxon>Diptera</taxon>
        <taxon>Brachycera</taxon>
        <taxon>Muscomorpha</taxon>
        <taxon>Muscoidea</taxon>
        <taxon>Muscidae</taxon>
        <taxon>Musca</taxon>
    </lineage>
</organism>
<dbReference type="eggNOG" id="ENOG502S2KY">
    <property type="taxonomic scope" value="Eukaryota"/>
</dbReference>
<dbReference type="GO" id="GO:0042834">
    <property type="term" value="F:peptidoglycan binding"/>
    <property type="evidence" value="ECO:0007669"/>
    <property type="project" value="InterPro"/>
</dbReference>
<evidence type="ECO:0000256" key="7">
    <source>
        <dbReference type="ARBA" id="ARBA00023157"/>
    </source>
</evidence>
<dbReference type="EnsemblMetazoa" id="MDOA014683-RA">
    <property type="protein sequence ID" value="MDOA014683-PA"/>
    <property type="gene ID" value="MDOA014683"/>
</dbReference>
<dbReference type="SMART" id="SM00644">
    <property type="entry name" value="Ami_2"/>
    <property type="match status" value="1"/>
</dbReference>
<dbReference type="InterPro" id="IPR015510">
    <property type="entry name" value="PGRP"/>
</dbReference>
<dbReference type="SMART" id="SM00701">
    <property type="entry name" value="PGRP"/>
    <property type="match status" value="1"/>
</dbReference>
<evidence type="ECO:0000259" key="11">
    <source>
        <dbReference type="SMART" id="SM00644"/>
    </source>
</evidence>
<feature type="domain" description="N-acetylmuramoyl-L-alanine amidase" evidence="11">
    <location>
        <begin position="48"/>
        <end position="183"/>
    </location>
</feature>
<evidence type="ECO:0000256" key="4">
    <source>
        <dbReference type="ARBA" id="ARBA00022588"/>
    </source>
</evidence>
<accession>A0A1I8NFN3</accession>
<evidence type="ECO:0000313" key="15">
    <source>
        <dbReference type="RefSeq" id="XP_005187038.1"/>
    </source>
</evidence>
<name>A0A1I8NFN3_MUSDO</name>
<reference evidence="15" key="2">
    <citation type="submission" date="2025-04" db="UniProtKB">
        <authorList>
            <consortium name="RefSeq"/>
        </authorList>
    </citation>
    <scope>IDENTIFICATION</scope>
    <source>
        <strain evidence="15">Aabys</strain>
    </source>
</reference>
<evidence type="ECO:0000256" key="5">
    <source>
        <dbReference type="ARBA" id="ARBA00022729"/>
    </source>
</evidence>
<protein>
    <recommendedName>
        <fullName evidence="8">Peptidoglycan-recognition protein</fullName>
    </recommendedName>
</protein>
<feature type="disulfide bond" evidence="9">
    <location>
        <begin position="71"/>
        <end position="77"/>
    </location>
</feature>
<dbReference type="FunFam" id="3.40.80.10:FF:000001">
    <property type="entry name" value="Peptidoglycan recognition protein 1"/>
    <property type="match status" value="1"/>
</dbReference>
<proteinExistence type="inferred from homology"/>
<reference evidence="13" key="1">
    <citation type="submission" date="2020-05" db="UniProtKB">
        <authorList>
            <consortium name="EnsemblMetazoa"/>
        </authorList>
    </citation>
    <scope>IDENTIFICATION</scope>
    <source>
        <strain evidence="13">Aabys</strain>
    </source>
</reference>
<dbReference type="CDD" id="cd06583">
    <property type="entry name" value="PGRP"/>
    <property type="match status" value="1"/>
</dbReference>
<keyword evidence="14" id="KW-1185">Reference proteome</keyword>
<keyword evidence="5 10" id="KW-0732">Signal</keyword>
<feature type="signal peptide" evidence="10">
    <location>
        <begin position="1"/>
        <end position="24"/>
    </location>
</feature>
<dbReference type="Gene3D" id="3.40.80.10">
    <property type="entry name" value="Peptidoglycan recognition protein-like"/>
    <property type="match status" value="1"/>
</dbReference>
<dbReference type="AlphaFoldDB" id="A0A1I8NFN3"/>
<feature type="domain" description="Peptidoglycan recognition protein family" evidence="12">
    <location>
        <begin position="35"/>
        <end position="177"/>
    </location>
</feature>
<dbReference type="VEuPathDB" id="VectorBase:MDOMA2_016434"/>
<evidence type="ECO:0000313" key="13">
    <source>
        <dbReference type="EnsemblMetazoa" id="MDOA014683-PA"/>
    </source>
</evidence>
<evidence type="ECO:0000256" key="8">
    <source>
        <dbReference type="PIRNR" id="PIRNR037945"/>
    </source>
</evidence>
<dbReference type="GO" id="GO:0045087">
    <property type="term" value="P:innate immune response"/>
    <property type="evidence" value="ECO:0007669"/>
    <property type="project" value="UniProtKB-KW"/>
</dbReference>